<feature type="transmembrane region" description="Helical" evidence="16">
    <location>
        <begin position="1142"/>
        <end position="1162"/>
    </location>
</feature>
<dbReference type="OrthoDB" id="377733at2759"/>
<dbReference type="NCBIfam" id="TIGR01652">
    <property type="entry name" value="ATPase-Plipid"/>
    <property type="match status" value="1"/>
</dbReference>
<feature type="binding site" evidence="14">
    <location>
        <position position="457"/>
    </location>
    <ligand>
        <name>ATP</name>
        <dbReference type="ChEBI" id="CHEBI:30616"/>
    </ligand>
</feature>
<feature type="binding site" evidence="15">
    <location>
        <position position="455"/>
    </location>
    <ligand>
        <name>Mg(2+)</name>
        <dbReference type="ChEBI" id="CHEBI:18420"/>
    </ligand>
</feature>
<feature type="region of interest" description="Disordered" evidence="17">
    <location>
        <begin position="20"/>
        <end position="49"/>
    </location>
</feature>
<feature type="domain" description="P-type ATPase A" evidence="18">
    <location>
        <begin position="209"/>
        <end position="345"/>
    </location>
</feature>
<dbReference type="InterPro" id="IPR023299">
    <property type="entry name" value="ATPase_P-typ_cyto_dom_N"/>
</dbReference>
<feature type="binding site" evidence="14">
    <location>
        <position position="601"/>
    </location>
    <ligand>
        <name>ATP</name>
        <dbReference type="ChEBI" id="CHEBI:30616"/>
    </ligand>
</feature>
<dbReference type="Pfam" id="PF13246">
    <property type="entry name" value="Cation_ATPase"/>
    <property type="match status" value="1"/>
</dbReference>
<dbReference type="GO" id="GO:0000287">
    <property type="term" value="F:magnesium ion binding"/>
    <property type="evidence" value="ECO:0007669"/>
    <property type="project" value="UniProtKB-UniRule"/>
</dbReference>
<evidence type="ECO:0000259" key="20">
    <source>
        <dbReference type="Pfam" id="PF16212"/>
    </source>
</evidence>
<comment type="cofactor">
    <cofactor evidence="15">
        <name>Mg(2+)</name>
        <dbReference type="ChEBI" id="CHEBI:18420"/>
    </cofactor>
</comment>
<feature type="transmembrane region" description="Helical" evidence="16">
    <location>
        <begin position="166"/>
        <end position="185"/>
    </location>
</feature>
<dbReference type="EMBL" id="LGTL01000005">
    <property type="protein sequence ID" value="KPA82408.1"/>
    <property type="molecule type" value="Genomic_DNA"/>
</dbReference>
<evidence type="ECO:0000256" key="10">
    <source>
        <dbReference type="ARBA" id="ARBA00022989"/>
    </source>
</evidence>
<dbReference type="RefSeq" id="XP_015660847.1">
    <property type="nucleotide sequence ID" value="XM_015800840.1"/>
</dbReference>
<comment type="subcellular location">
    <subcellularLocation>
        <location evidence="2">Endomembrane system</location>
    </subcellularLocation>
    <subcellularLocation>
        <location evidence="1 16">Membrane</location>
        <topology evidence="1 16">Multi-pass membrane protein</topology>
    </subcellularLocation>
</comment>
<sequence length="1180" mass="131645">MRGRRRRTLSSEMRRIRYNALSSSDNDAARSNEGNPSVSSSGIHTSLTGQDLGGRSDVVVSAPAFATSSGMSLVLAIPPLKKRSFRRWMRELLHLPIPPSTETRQLPFGYLPGEWAPVGYPGNAVNNRRYTLFTFLPLALVHQFQSVFNLFYLFLAFSQFITVLKVGFLFTYFSPLVMVVCLSLLKDALDEWKRFRRDHVANVEVYEKLTRGGEILPVKSADIHVGDLLLLHHDQRVPADCVVLHTSEKTGTTFIRTDQLDGETDWKLRYPLRTTRGLSYALLSRLRFNLSCDVPLKDIYSFAGTLDTANGQTESMTMENVLWTSCVVATGTVVAAVVYTGRETRSALNSTNPRNKSGLIESELNWLAVLCFSLLLLLSLLLVAQQEFRGDAPVMFIRFFILLSAIIPISMRVNVDVGRLWYSYDMSHDDKIPGTVARNTDLPEELGRLRYLFSDKTGTLTKNKMEFRVMQVGPDTVLSDRDTDRLSFAAQEFFGATAAENNDGRHPPPSPPTAGAAAYGSNRFGGGTNAKQWARDVQTVGELIKTIVLCHNVSPVLEEEFVDLAGDIDGAPATTTSLSSPPPPRVMNDAPLDYQASSPDEVALVKFCCSLGVVLTHRDLTSMAFTVGAAAQLHTCAIVKMFPFSSERKCMGIILRERNSSTNNNGGGQESIKFYMKGADMKMASVVRQSEWLEECCQELAQMGLRTLVFASRVLSEELLARFLHEYEAAMGVLGEGRTDAIESSMRLIETDMTLVGVTGVEDELQDDVAVCLESLGMCGIKVWMLTGDKVETATTIGRSTRLIPRHCRVEYLCGMSPPDIGRRLHELREEFRWGVTGGGVVPRWVLVLDGNALAYCLTYAPFFAEVARTAYSVIVARCSPTQKAAAVKMMRDCDRQVRVAAIGDGGNDVSMIQAANVGIGIEGVEGKQASMAADFSITKFSHCLRLIMWHGRNSYRRTCRLSQFIMHRGIVYSIVQTVFSVLFAGTTMSVFNGYLLMGYSTVFTMAPAFALVLDEDFKESDVHEYPFLYKDLLKSRSMNVRTFLQWVWASFFQGGVMMLVALQLFSDEMFQIVTIAYTSLLITELVIIGATVHLGILWRERRRRFFLFLGAEVFSLLVFFLAALVLPDTFDRDFFFSWSCWWRVAVICLASIGPLMVFQLIGKFILFNPRVAVSFFGRR</sequence>
<keyword evidence="10 16" id="KW-1133">Transmembrane helix</keyword>
<dbReference type="GO" id="GO:0016887">
    <property type="term" value="F:ATP hydrolysis activity"/>
    <property type="evidence" value="ECO:0007669"/>
    <property type="project" value="InterPro"/>
</dbReference>
<feature type="binding site" evidence="15">
    <location>
        <position position="909"/>
    </location>
    <ligand>
        <name>Mg(2+)</name>
        <dbReference type="ChEBI" id="CHEBI:18420"/>
    </ligand>
</feature>
<dbReference type="GO" id="GO:0140326">
    <property type="term" value="F:ATPase-coupled intramembrane lipid transporter activity"/>
    <property type="evidence" value="ECO:0007669"/>
    <property type="project" value="UniProtKB-EC"/>
</dbReference>
<dbReference type="PRINTS" id="PR00119">
    <property type="entry name" value="CATATPASE"/>
</dbReference>
<feature type="region of interest" description="Disordered" evidence="17">
    <location>
        <begin position="497"/>
        <end position="521"/>
    </location>
</feature>
<keyword evidence="8 15" id="KW-0460">Magnesium</keyword>
<dbReference type="InterPro" id="IPR032630">
    <property type="entry name" value="P_typ_ATPase_c"/>
</dbReference>
<evidence type="ECO:0000256" key="8">
    <source>
        <dbReference type="ARBA" id="ARBA00022842"/>
    </source>
</evidence>
<dbReference type="InterPro" id="IPR059000">
    <property type="entry name" value="ATPase_P-type_domA"/>
</dbReference>
<keyword evidence="6 14" id="KW-0547">Nucleotide-binding</keyword>
<keyword evidence="5 15" id="KW-0479">Metal-binding</keyword>
<evidence type="ECO:0000256" key="6">
    <source>
        <dbReference type="ARBA" id="ARBA00022741"/>
    </source>
</evidence>
<evidence type="ECO:0000259" key="19">
    <source>
        <dbReference type="Pfam" id="PF16209"/>
    </source>
</evidence>
<dbReference type="Gene3D" id="3.40.1110.10">
    <property type="entry name" value="Calcium-transporting ATPase, cytoplasmic domain N"/>
    <property type="match status" value="1"/>
</dbReference>
<evidence type="ECO:0000256" key="11">
    <source>
        <dbReference type="ARBA" id="ARBA00023136"/>
    </source>
</evidence>
<feature type="binding site" evidence="14">
    <location>
        <position position="644"/>
    </location>
    <ligand>
        <name>ATP</name>
        <dbReference type="ChEBI" id="CHEBI:30616"/>
    </ligand>
</feature>
<dbReference type="Gene3D" id="3.40.50.1000">
    <property type="entry name" value="HAD superfamily/HAD-like"/>
    <property type="match status" value="1"/>
</dbReference>
<feature type="domain" description="P-type ATPase N-terminal" evidence="19">
    <location>
        <begin position="119"/>
        <end position="167"/>
    </location>
</feature>
<dbReference type="Pfam" id="PF16209">
    <property type="entry name" value="PhoLip_ATPase_N"/>
    <property type="match status" value="1"/>
</dbReference>
<dbReference type="GO" id="GO:0005768">
    <property type="term" value="C:endosome"/>
    <property type="evidence" value="ECO:0007669"/>
    <property type="project" value="TreeGrafter"/>
</dbReference>
<feature type="binding site" evidence="15">
    <location>
        <position position="905"/>
    </location>
    <ligand>
        <name>Mg(2+)</name>
        <dbReference type="ChEBI" id="CHEBI:18420"/>
    </ligand>
</feature>
<feature type="transmembrane region" description="Helical" evidence="16">
    <location>
        <begin position="1044"/>
        <end position="1067"/>
    </location>
</feature>
<feature type="transmembrane region" description="Helical" evidence="16">
    <location>
        <begin position="364"/>
        <end position="384"/>
    </location>
</feature>
<evidence type="ECO:0000256" key="3">
    <source>
        <dbReference type="ARBA" id="ARBA00008109"/>
    </source>
</evidence>
<keyword evidence="22" id="KW-1185">Reference proteome</keyword>
<dbReference type="Gene3D" id="2.70.150.10">
    <property type="entry name" value="Calcium-transporting ATPase, cytoplasmic transduction domain A"/>
    <property type="match status" value="1"/>
</dbReference>
<feature type="binding site" evidence="14">
    <location>
        <position position="908"/>
    </location>
    <ligand>
        <name>ATP</name>
        <dbReference type="ChEBI" id="CHEBI:30616"/>
    </ligand>
</feature>
<evidence type="ECO:0000256" key="9">
    <source>
        <dbReference type="ARBA" id="ARBA00022967"/>
    </source>
</evidence>
<dbReference type="OMA" id="IAITTWH"/>
<accession>A0A0N0DX03</accession>
<feature type="binding site" evidence="14">
    <location>
        <position position="788"/>
    </location>
    <ligand>
        <name>ATP</name>
        <dbReference type="ChEBI" id="CHEBI:30616"/>
    </ligand>
</feature>
<dbReference type="Pfam" id="PF16212">
    <property type="entry name" value="PhoLip_ATPase_C"/>
    <property type="match status" value="1"/>
</dbReference>
<dbReference type="SUPFAM" id="SSF81665">
    <property type="entry name" value="Calcium ATPase, transmembrane domain M"/>
    <property type="match status" value="1"/>
</dbReference>
<keyword evidence="9 16" id="KW-1278">Translocase</keyword>
<dbReference type="Proteomes" id="UP000037923">
    <property type="component" value="Unassembled WGS sequence"/>
</dbReference>
<evidence type="ECO:0000256" key="13">
    <source>
        <dbReference type="PIRSR" id="PIRSR606539-1"/>
    </source>
</evidence>
<dbReference type="SUPFAM" id="SSF56784">
    <property type="entry name" value="HAD-like"/>
    <property type="match status" value="1"/>
</dbReference>
<evidence type="ECO:0000256" key="17">
    <source>
        <dbReference type="SAM" id="MobiDB-lite"/>
    </source>
</evidence>
<dbReference type="SFLD" id="SFLDG00002">
    <property type="entry name" value="C1.7:_P-type_atpase_like"/>
    <property type="match status" value="1"/>
</dbReference>
<feature type="active site" description="4-aspartylphosphate intermediate" evidence="13">
    <location>
        <position position="455"/>
    </location>
</feature>
<dbReference type="VEuPathDB" id="TriTrypDB:LpyrH10_05_3430"/>
<dbReference type="GO" id="GO:0006897">
    <property type="term" value="P:endocytosis"/>
    <property type="evidence" value="ECO:0007669"/>
    <property type="project" value="TreeGrafter"/>
</dbReference>
<evidence type="ECO:0000313" key="22">
    <source>
        <dbReference type="Proteomes" id="UP000037923"/>
    </source>
</evidence>
<dbReference type="SFLD" id="SFLDF00027">
    <property type="entry name" value="p-type_atpase"/>
    <property type="match status" value="1"/>
</dbReference>
<feature type="binding site" evidence="14">
    <location>
        <position position="787"/>
    </location>
    <ligand>
        <name>ATP</name>
        <dbReference type="ChEBI" id="CHEBI:30616"/>
    </ligand>
</feature>
<feature type="transmembrane region" description="Helical" evidence="16">
    <location>
        <begin position="971"/>
        <end position="989"/>
    </location>
</feature>
<organism evidence="21 22">
    <name type="scientific">Leptomonas pyrrhocoris</name>
    <name type="common">Firebug parasite</name>
    <dbReference type="NCBI Taxonomy" id="157538"/>
    <lineage>
        <taxon>Eukaryota</taxon>
        <taxon>Discoba</taxon>
        <taxon>Euglenozoa</taxon>
        <taxon>Kinetoplastea</taxon>
        <taxon>Metakinetoplastina</taxon>
        <taxon>Trypanosomatida</taxon>
        <taxon>Trypanosomatidae</taxon>
        <taxon>Leishmaniinae</taxon>
        <taxon>Leptomonas</taxon>
    </lineage>
</organism>
<evidence type="ECO:0000256" key="14">
    <source>
        <dbReference type="PIRSR" id="PIRSR606539-2"/>
    </source>
</evidence>
<feature type="binding site" evidence="15">
    <location>
        <position position="457"/>
    </location>
    <ligand>
        <name>Mg(2+)</name>
        <dbReference type="ChEBI" id="CHEBI:18420"/>
    </ligand>
</feature>
<name>A0A0N0DX03_LEPPY</name>
<evidence type="ECO:0000256" key="1">
    <source>
        <dbReference type="ARBA" id="ARBA00004141"/>
    </source>
</evidence>
<dbReference type="SUPFAM" id="SSF81660">
    <property type="entry name" value="Metal cation-transporting ATPase, ATP-binding domain N"/>
    <property type="match status" value="1"/>
</dbReference>
<dbReference type="PANTHER" id="PTHR24092:SF5">
    <property type="entry name" value="PHOSPHOLIPID-TRANSPORTING ATPASE"/>
    <property type="match status" value="1"/>
</dbReference>
<dbReference type="SUPFAM" id="SSF81653">
    <property type="entry name" value="Calcium ATPase, transduction domain A"/>
    <property type="match status" value="1"/>
</dbReference>
<comment type="catalytic activity">
    <reaction evidence="12 16">
        <text>ATP + H2O + phospholipidSide 1 = ADP + phosphate + phospholipidSide 2.</text>
        <dbReference type="EC" id="7.6.2.1"/>
    </reaction>
</comment>
<evidence type="ECO:0000259" key="18">
    <source>
        <dbReference type="Pfam" id="PF00122"/>
    </source>
</evidence>
<evidence type="ECO:0000256" key="16">
    <source>
        <dbReference type="RuleBase" id="RU362033"/>
    </source>
</evidence>
<feature type="transmembrane region" description="Helical" evidence="16">
    <location>
        <begin position="1106"/>
        <end position="1127"/>
    </location>
</feature>
<comment type="caution">
    <text evidence="21">The sequence shown here is derived from an EMBL/GenBank/DDBJ whole genome shotgun (WGS) entry which is preliminary data.</text>
</comment>
<feature type="binding site" evidence="14">
    <location>
        <position position="884"/>
    </location>
    <ligand>
        <name>ATP</name>
        <dbReference type="ChEBI" id="CHEBI:30616"/>
    </ligand>
</feature>
<dbReference type="SFLD" id="SFLDS00003">
    <property type="entry name" value="Haloacid_Dehalogenase"/>
    <property type="match status" value="1"/>
</dbReference>
<dbReference type="InterPro" id="IPR023214">
    <property type="entry name" value="HAD_sf"/>
</dbReference>
<evidence type="ECO:0000313" key="21">
    <source>
        <dbReference type="EMBL" id="KPA82408.1"/>
    </source>
</evidence>
<dbReference type="GO" id="GO:0006890">
    <property type="term" value="P:retrograde vesicle-mediated transport, Golgi to endoplasmic reticulum"/>
    <property type="evidence" value="ECO:0007669"/>
    <property type="project" value="TreeGrafter"/>
</dbReference>
<dbReference type="InterPro" id="IPR044492">
    <property type="entry name" value="P_typ_ATPase_HD_dom"/>
</dbReference>
<feature type="binding site" evidence="14">
    <location>
        <position position="455"/>
    </location>
    <ligand>
        <name>ATP</name>
        <dbReference type="ChEBI" id="CHEBI:30616"/>
    </ligand>
</feature>
<feature type="binding site" evidence="14">
    <location>
        <position position="677"/>
    </location>
    <ligand>
        <name>ATP</name>
        <dbReference type="ChEBI" id="CHEBI:30616"/>
    </ligand>
</feature>
<dbReference type="AlphaFoldDB" id="A0A0N0DX03"/>
<keyword evidence="4 16" id="KW-0812">Transmembrane</keyword>
<dbReference type="EC" id="7.6.2.1" evidence="16"/>
<proteinExistence type="inferred from homology"/>
<dbReference type="GO" id="GO:0005524">
    <property type="term" value="F:ATP binding"/>
    <property type="evidence" value="ECO:0007669"/>
    <property type="project" value="UniProtKB-UniRule"/>
</dbReference>
<feature type="compositionally biased region" description="Polar residues" evidence="17">
    <location>
        <begin position="32"/>
        <end position="49"/>
    </location>
</feature>
<feature type="binding site" evidence="14">
    <location>
        <position position="789"/>
    </location>
    <ligand>
        <name>ATP</name>
        <dbReference type="ChEBI" id="CHEBI:30616"/>
    </ligand>
</feature>
<feature type="transmembrane region" description="Helical" evidence="16">
    <location>
        <begin position="1073"/>
        <end position="1099"/>
    </location>
</feature>
<feature type="transmembrane region" description="Helical" evidence="16">
    <location>
        <begin position="130"/>
        <end position="154"/>
    </location>
</feature>
<reference evidence="21 22" key="1">
    <citation type="submission" date="2015-07" db="EMBL/GenBank/DDBJ databases">
        <title>High-quality genome of monoxenous trypanosomatid Leptomonas pyrrhocoris.</title>
        <authorList>
            <person name="Flegontov P."/>
            <person name="Butenko A."/>
            <person name="Firsov S."/>
            <person name="Vlcek C."/>
            <person name="Logacheva M.D."/>
            <person name="Field M."/>
            <person name="Filatov D."/>
            <person name="Flegontova O."/>
            <person name="Gerasimov E."/>
            <person name="Jackson A.P."/>
            <person name="Kelly S."/>
            <person name="Opperdoes F."/>
            <person name="O'Reilly A."/>
            <person name="Votypka J."/>
            <person name="Yurchenko V."/>
            <person name="Lukes J."/>
        </authorList>
    </citation>
    <scope>NUCLEOTIDE SEQUENCE [LARGE SCALE GENOMIC DNA]</scope>
    <source>
        <strain evidence="21">H10</strain>
    </source>
</reference>
<feature type="binding site" evidence="14">
    <location>
        <position position="456"/>
    </location>
    <ligand>
        <name>ATP</name>
        <dbReference type="ChEBI" id="CHEBI:30616"/>
    </ligand>
</feature>
<dbReference type="GO" id="GO:0045332">
    <property type="term" value="P:phospholipid translocation"/>
    <property type="evidence" value="ECO:0007669"/>
    <property type="project" value="TreeGrafter"/>
</dbReference>
<protein>
    <recommendedName>
        <fullName evidence="16">Phospholipid-transporting ATPase</fullName>
        <ecNumber evidence="16">7.6.2.1</ecNumber>
    </recommendedName>
</protein>
<feature type="binding site" evidence="14">
    <location>
        <position position="909"/>
    </location>
    <ligand>
        <name>ATP</name>
        <dbReference type="ChEBI" id="CHEBI:30616"/>
    </ligand>
</feature>
<dbReference type="GO" id="GO:0005802">
    <property type="term" value="C:trans-Golgi network"/>
    <property type="evidence" value="ECO:0007669"/>
    <property type="project" value="TreeGrafter"/>
</dbReference>
<dbReference type="InterPro" id="IPR023298">
    <property type="entry name" value="ATPase_P-typ_TM_dom_sf"/>
</dbReference>
<dbReference type="GeneID" id="26903774"/>
<keyword evidence="7 14" id="KW-0067">ATP-binding</keyword>
<dbReference type="InterPro" id="IPR018303">
    <property type="entry name" value="ATPase_P-typ_P_site"/>
</dbReference>
<dbReference type="InterPro" id="IPR001757">
    <property type="entry name" value="P_typ_ATPase"/>
</dbReference>
<dbReference type="NCBIfam" id="TIGR01494">
    <property type="entry name" value="ATPase_P-type"/>
    <property type="match status" value="2"/>
</dbReference>
<evidence type="ECO:0000256" key="12">
    <source>
        <dbReference type="ARBA" id="ARBA00034036"/>
    </source>
</evidence>
<dbReference type="PROSITE" id="PS00154">
    <property type="entry name" value="ATPASE_E1_E2"/>
    <property type="match status" value="1"/>
</dbReference>
<evidence type="ECO:0000256" key="5">
    <source>
        <dbReference type="ARBA" id="ARBA00022723"/>
    </source>
</evidence>
<feature type="binding site" evidence="14">
    <location>
        <position position="706"/>
    </location>
    <ligand>
        <name>ATP</name>
        <dbReference type="ChEBI" id="CHEBI:30616"/>
    </ligand>
</feature>
<feature type="domain" description="P-type ATPase C-terminal" evidence="20">
    <location>
        <begin position="932"/>
        <end position="1165"/>
    </location>
</feature>
<feature type="binding site" evidence="14">
    <location>
        <position position="878"/>
    </location>
    <ligand>
        <name>ATP</name>
        <dbReference type="ChEBI" id="CHEBI:30616"/>
    </ligand>
</feature>
<dbReference type="Pfam" id="PF00122">
    <property type="entry name" value="E1-E2_ATPase"/>
    <property type="match status" value="1"/>
</dbReference>
<gene>
    <name evidence="21" type="ORF">ABB37_03483</name>
</gene>
<feature type="transmembrane region" description="Helical" evidence="16">
    <location>
        <begin position="396"/>
        <end position="415"/>
    </location>
</feature>
<evidence type="ECO:0000256" key="4">
    <source>
        <dbReference type="ARBA" id="ARBA00022692"/>
    </source>
</evidence>
<keyword evidence="11 16" id="KW-0472">Membrane</keyword>
<comment type="similarity">
    <text evidence="3 16">Belongs to the cation transport ATPase (P-type) (TC 3.A.3) family. Type IV subfamily.</text>
</comment>
<evidence type="ECO:0000256" key="15">
    <source>
        <dbReference type="PIRSR" id="PIRSR606539-3"/>
    </source>
</evidence>
<dbReference type="InterPro" id="IPR036412">
    <property type="entry name" value="HAD-like_sf"/>
</dbReference>
<evidence type="ECO:0000256" key="2">
    <source>
        <dbReference type="ARBA" id="ARBA00004308"/>
    </source>
</evidence>
<dbReference type="PANTHER" id="PTHR24092">
    <property type="entry name" value="PROBABLE PHOSPHOLIPID-TRANSPORTING ATPASE"/>
    <property type="match status" value="1"/>
</dbReference>
<dbReference type="InterPro" id="IPR006539">
    <property type="entry name" value="P-type_ATPase_IV"/>
</dbReference>
<dbReference type="FunFam" id="3.40.50.1000:FF:000084">
    <property type="entry name" value="Phospholipid-transporting ATPase"/>
    <property type="match status" value="1"/>
</dbReference>
<dbReference type="InterPro" id="IPR008250">
    <property type="entry name" value="ATPase_P-typ_transduc_dom_A_sf"/>
</dbReference>
<dbReference type="GO" id="GO:0005886">
    <property type="term" value="C:plasma membrane"/>
    <property type="evidence" value="ECO:0007669"/>
    <property type="project" value="TreeGrafter"/>
</dbReference>
<dbReference type="InterPro" id="IPR032631">
    <property type="entry name" value="P-type_ATPase_N"/>
</dbReference>
<evidence type="ECO:0000256" key="7">
    <source>
        <dbReference type="ARBA" id="ARBA00022840"/>
    </source>
</evidence>